<protein>
    <submittedName>
        <fullName evidence="2">GNAT family N-acetyltransferase</fullName>
    </submittedName>
</protein>
<name>A0ABS0NE38_9ACTN</name>
<proteinExistence type="predicted"/>
<feature type="domain" description="N-acetyltransferase" evidence="1">
    <location>
        <begin position="1"/>
        <end position="145"/>
    </location>
</feature>
<evidence type="ECO:0000259" key="1">
    <source>
        <dbReference type="PROSITE" id="PS51186"/>
    </source>
</evidence>
<dbReference type="SUPFAM" id="SSF55729">
    <property type="entry name" value="Acyl-CoA N-acyltransferases (Nat)"/>
    <property type="match status" value="1"/>
</dbReference>
<dbReference type="InterPro" id="IPR000182">
    <property type="entry name" value="GNAT_dom"/>
</dbReference>
<dbReference type="Gene3D" id="3.40.630.30">
    <property type="match status" value="1"/>
</dbReference>
<sequence length="149" mass="16058">MTTDAGPGPTLTTGEVDSELHDRLTEELGAFHVAPTGESRRGALAVKVTDGTGALIGGLAGWTWGRLCEIELLWVREDSREDGWENKILRAAEEEARRRGCERVTVSSFVHQTPAFYRRHGYAASARVPGPRGAAGDGTLVKSLTEQGL</sequence>
<reference evidence="2 3" key="1">
    <citation type="submission" date="2020-09" db="EMBL/GenBank/DDBJ databases">
        <title>Biosynthesis of the nuclear factor of activated T cells inhibitor NFAT-133 and its congeners in Streptomyces pactum.</title>
        <authorList>
            <person name="Zhou W."/>
            <person name="Posri P."/>
            <person name="Abugrain M.E."/>
            <person name="Weisberg A.J."/>
            <person name="Chang J.H."/>
            <person name="Mahmud T."/>
        </authorList>
    </citation>
    <scope>NUCLEOTIDE SEQUENCE [LARGE SCALE GENOMIC DNA]</scope>
    <source>
        <strain evidence="2 3">ATCC 27456</strain>
    </source>
</reference>
<keyword evidence="3" id="KW-1185">Reference proteome</keyword>
<evidence type="ECO:0000313" key="3">
    <source>
        <dbReference type="Proteomes" id="UP000807371"/>
    </source>
</evidence>
<dbReference type="RefSeq" id="WP_197987253.1">
    <property type="nucleotide sequence ID" value="NZ_JACYXC010000001.1"/>
</dbReference>
<comment type="caution">
    <text evidence="2">The sequence shown here is derived from an EMBL/GenBank/DDBJ whole genome shotgun (WGS) entry which is preliminary data.</text>
</comment>
<dbReference type="EMBL" id="JACYXC010000001">
    <property type="protein sequence ID" value="MBH5333432.1"/>
    <property type="molecule type" value="Genomic_DNA"/>
</dbReference>
<dbReference type="InterPro" id="IPR016181">
    <property type="entry name" value="Acyl_CoA_acyltransferase"/>
</dbReference>
<dbReference type="Proteomes" id="UP000807371">
    <property type="component" value="Unassembled WGS sequence"/>
</dbReference>
<accession>A0ABS0NE38</accession>
<dbReference type="Pfam" id="PF00583">
    <property type="entry name" value="Acetyltransf_1"/>
    <property type="match status" value="1"/>
</dbReference>
<gene>
    <name evidence="2" type="ORF">IHE55_00890</name>
</gene>
<organism evidence="2 3">
    <name type="scientific">Streptomyces pactum</name>
    <dbReference type="NCBI Taxonomy" id="68249"/>
    <lineage>
        <taxon>Bacteria</taxon>
        <taxon>Bacillati</taxon>
        <taxon>Actinomycetota</taxon>
        <taxon>Actinomycetes</taxon>
        <taxon>Kitasatosporales</taxon>
        <taxon>Streptomycetaceae</taxon>
        <taxon>Streptomyces</taxon>
    </lineage>
</organism>
<evidence type="ECO:0000313" key="2">
    <source>
        <dbReference type="EMBL" id="MBH5333432.1"/>
    </source>
</evidence>
<dbReference type="PROSITE" id="PS51186">
    <property type="entry name" value="GNAT"/>
    <property type="match status" value="1"/>
</dbReference>